<dbReference type="NCBIfam" id="TIGR04215">
    <property type="entry name" value="choice_anch_A"/>
    <property type="match status" value="1"/>
</dbReference>
<dbReference type="InterPro" id="IPR026588">
    <property type="entry name" value="Choice_anch_A"/>
</dbReference>
<organism evidence="4 5">
    <name type="scientific">Herbaspirillum lusitanum</name>
    <dbReference type="NCBI Taxonomy" id="213312"/>
    <lineage>
        <taxon>Bacteria</taxon>
        <taxon>Pseudomonadati</taxon>
        <taxon>Pseudomonadota</taxon>
        <taxon>Betaproteobacteria</taxon>
        <taxon>Burkholderiales</taxon>
        <taxon>Oxalobacteraceae</taxon>
        <taxon>Herbaspirillum</taxon>
    </lineage>
</organism>
<feature type="chain" id="PRO_5046874943" evidence="1">
    <location>
        <begin position="22"/>
        <end position="314"/>
    </location>
</feature>
<proteinExistence type="predicted"/>
<name>A0ABW9A442_9BURK</name>
<feature type="domain" description="Ice-binding protein C-terminal" evidence="2">
    <location>
        <begin position="275"/>
        <end position="299"/>
    </location>
</feature>
<dbReference type="NCBIfam" id="TIGR02595">
    <property type="entry name" value="PEP_CTERM"/>
    <property type="match status" value="1"/>
</dbReference>
<feature type="domain" description="Choice-of-anchor A" evidence="3">
    <location>
        <begin position="27"/>
        <end position="260"/>
    </location>
</feature>
<protein>
    <submittedName>
        <fullName evidence="4">Choice-of-anchor A family protein</fullName>
    </submittedName>
</protein>
<evidence type="ECO:0000259" key="2">
    <source>
        <dbReference type="Pfam" id="PF07589"/>
    </source>
</evidence>
<dbReference type="Proteomes" id="UP001629246">
    <property type="component" value="Unassembled WGS sequence"/>
</dbReference>
<dbReference type="InterPro" id="IPR013424">
    <property type="entry name" value="Ice-binding_C"/>
</dbReference>
<gene>
    <name evidence="4" type="ORF">PQR62_05140</name>
</gene>
<keyword evidence="1" id="KW-0732">Signal</keyword>
<dbReference type="RefSeq" id="WP_408155466.1">
    <property type="nucleotide sequence ID" value="NZ_JAQQFM010000002.1"/>
</dbReference>
<dbReference type="Pfam" id="PF07589">
    <property type="entry name" value="PEP-CTERM"/>
    <property type="match status" value="1"/>
</dbReference>
<evidence type="ECO:0000313" key="4">
    <source>
        <dbReference type="EMBL" id="MFL9923636.1"/>
    </source>
</evidence>
<dbReference type="Pfam" id="PF20597">
    <property type="entry name" value="pAdhesive_15"/>
    <property type="match status" value="1"/>
</dbReference>
<sequence length="314" mass="32313">MRILKALVLLAAALGASASYAAALTASQILSQFNVVVSTTLTSGHDIEGRVVADEITGGATFYNNPSNVASSYGAITANKIDSFNANINNGGSVAYKNSDSAHFNLNGGGTVTQNASFSLSDFTAPLNALSVQLSQMTANSTVNGTDPNNFTFVETANSSGTAVFSVTTAQLAAARNLLFSGSATTIIINVTGSSFNQTANFNASAFLNANVIWNFVDATNLSFTNWHGAVLAGNAAVTNSSAMEGFLYAKSFTGNGELHDRPFTGTLPASTTAAVPEPSSYPLILLGLVMLVLATRVRASQRKSGGLRPVAAS</sequence>
<feature type="signal peptide" evidence="1">
    <location>
        <begin position="1"/>
        <end position="21"/>
    </location>
</feature>
<reference evidence="4 5" key="1">
    <citation type="journal article" date="2024" name="Chem. Sci.">
        <title>Discovery of megapolipeptins by genome mining of a Burkholderiales bacteria collection.</title>
        <authorList>
            <person name="Paulo B.S."/>
            <person name="Recchia M.J.J."/>
            <person name="Lee S."/>
            <person name="Fergusson C.H."/>
            <person name="Romanowski S.B."/>
            <person name="Hernandez A."/>
            <person name="Krull N."/>
            <person name="Liu D.Y."/>
            <person name="Cavanagh H."/>
            <person name="Bos A."/>
            <person name="Gray C.A."/>
            <person name="Murphy B.T."/>
            <person name="Linington R.G."/>
            <person name="Eustaquio A.S."/>
        </authorList>
    </citation>
    <scope>NUCLEOTIDE SEQUENCE [LARGE SCALE GENOMIC DNA]</scope>
    <source>
        <strain evidence="4 5">RL21-008-BIB-A</strain>
    </source>
</reference>
<evidence type="ECO:0000259" key="3">
    <source>
        <dbReference type="Pfam" id="PF20597"/>
    </source>
</evidence>
<accession>A0ABW9A442</accession>
<evidence type="ECO:0000256" key="1">
    <source>
        <dbReference type="SAM" id="SignalP"/>
    </source>
</evidence>
<evidence type="ECO:0000313" key="5">
    <source>
        <dbReference type="Proteomes" id="UP001629246"/>
    </source>
</evidence>
<keyword evidence="5" id="KW-1185">Reference proteome</keyword>
<comment type="caution">
    <text evidence="4">The sequence shown here is derived from an EMBL/GenBank/DDBJ whole genome shotgun (WGS) entry which is preliminary data.</text>
</comment>
<dbReference type="EMBL" id="JAQQFM010000002">
    <property type="protein sequence ID" value="MFL9923636.1"/>
    <property type="molecule type" value="Genomic_DNA"/>
</dbReference>